<proteinExistence type="predicted"/>
<dbReference type="AlphaFoldDB" id="A0A445AKJ6"/>
<dbReference type="Proteomes" id="UP000289738">
    <property type="component" value="Chromosome B02"/>
</dbReference>
<feature type="compositionally biased region" description="Low complexity" evidence="1">
    <location>
        <begin position="87"/>
        <end position="101"/>
    </location>
</feature>
<organism evidence="2 3">
    <name type="scientific">Arachis hypogaea</name>
    <name type="common">Peanut</name>
    <dbReference type="NCBI Taxonomy" id="3818"/>
    <lineage>
        <taxon>Eukaryota</taxon>
        <taxon>Viridiplantae</taxon>
        <taxon>Streptophyta</taxon>
        <taxon>Embryophyta</taxon>
        <taxon>Tracheophyta</taxon>
        <taxon>Spermatophyta</taxon>
        <taxon>Magnoliopsida</taxon>
        <taxon>eudicotyledons</taxon>
        <taxon>Gunneridae</taxon>
        <taxon>Pentapetalae</taxon>
        <taxon>rosids</taxon>
        <taxon>fabids</taxon>
        <taxon>Fabales</taxon>
        <taxon>Fabaceae</taxon>
        <taxon>Papilionoideae</taxon>
        <taxon>50 kb inversion clade</taxon>
        <taxon>dalbergioids sensu lato</taxon>
        <taxon>Dalbergieae</taxon>
        <taxon>Pterocarpus clade</taxon>
        <taxon>Arachis</taxon>
    </lineage>
</organism>
<evidence type="ECO:0000313" key="3">
    <source>
        <dbReference type="Proteomes" id="UP000289738"/>
    </source>
</evidence>
<keyword evidence="3" id="KW-1185">Reference proteome</keyword>
<comment type="caution">
    <text evidence="2">The sequence shown here is derived from an EMBL/GenBank/DDBJ whole genome shotgun (WGS) entry which is preliminary data.</text>
</comment>
<gene>
    <name evidence="2" type="ORF">Ahy_B02g061218</name>
</gene>
<evidence type="ECO:0000256" key="1">
    <source>
        <dbReference type="SAM" id="MobiDB-lite"/>
    </source>
</evidence>
<sequence length="101" mass="11058">MKEGIKLTAWHETSGEVIYRISISVVRDGVKYNSFVIDSDDDLQVLFHCHLSREVGEPNAVKDVLQDDDNVEPAIIDEDSDDDLGRSISFGSDGASSSGTQ</sequence>
<protein>
    <submittedName>
        <fullName evidence="2">Uncharacterized protein</fullName>
    </submittedName>
</protein>
<reference evidence="2 3" key="1">
    <citation type="submission" date="2019-01" db="EMBL/GenBank/DDBJ databases">
        <title>Sequencing of cultivated peanut Arachis hypogaea provides insights into genome evolution and oil improvement.</title>
        <authorList>
            <person name="Chen X."/>
        </authorList>
    </citation>
    <scope>NUCLEOTIDE SEQUENCE [LARGE SCALE GENOMIC DNA]</scope>
    <source>
        <strain evidence="3">cv. Fuhuasheng</strain>
        <tissue evidence="2">Leaves</tissue>
    </source>
</reference>
<evidence type="ECO:0000313" key="2">
    <source>
        <dbReference type="EMBL" id="RYR26908.1"/>
    </source>
</evidence>
<accession>A0A445AKJ6</accession>
<feature type="region of interest" description="Disordered" evidence="1">
    <location>
        <begin position="63"/>
        <end position="101"/>
    </location>
</feature>
<feature type="compositionally biased region" description="Acidic residues" evidence="1">
    <location>
        <begin position="66"/>
        <end position="82"/>
    </location>
</feature>
<dbReference type="EMBL" id="SDMP01000012">
    <property type="protein sequence ID" value="RYR26908.1"/>
    <property type="molecule type" value="Genomic_DNA"/>
</dbReference>
<name>A0A445AKJ6_ARAHY</name>